<sequence>MYSRYLLRGFPATRAADAAHAFAVPIEFLTAPEPAGLDISTVNFRAGRKAQAVHRRAAIANGRILLGLDDWLKENFRIPKLNLPDLQGEDPTLAAEILREAWGMGTKPAQNMVQLCESKGIGVYGLSTVAEDVDAFSAWHNSLPLIFISRRKTPERSRFDIAHELGHLVLHHGGCCDAKAVQEKEADQFASAFLIPRSAMRQYLPKLPSLEHILEFKSVYHVSAMAVTVSLHRAGMLTDASYKRRCAVLNSRGYRSGEPEGIQQYEHSRIFEQVFDSQRPNPITRRQLADLLHLSPAVVREATLATPLQTI</sequence>
<dbReference type="PANTHER" id="PTHR43236">
    <property type="entry name" value="ANTITOXIN HIGA1"/>
    <property type="match status" value="1"/>
</dbReference>
<dbReference type="InterPro" id="IPR052345">
    <property type="entry name" value="Rad_response_metalloprotease"/>
</dbReference>
<dbReference type="AlphaFoldDB" id="A0A7T0PAP9"/>
<dbReference type="Gene3D" id="1.10.10.2910">
    <property type="match status" value="1"/>
</dbReference>
<accession>A0A7T0PAP9</accession>
<dbReference type="PANTHER" id="PTHR43236:SF1">
    <property type="entry name" value="BLL7220 PROTEIN"/>
    <property type="match status" value="1"/>
</dbReference>
<dbReference type="Pfam" id="PF06114">
    <property type="entry name" value="Peptidase_M78"/>
    <property type="match status" value="1"/>
</dbReference>
<proteinExistence type="predicted"/>
<dbReference type="Proteomes" id="UP000594681">
    <property type="component" value="Chromosome"/>
</dbReference>
<protein>
    <submittedName>
        <fullName evidence="2">ImmA/IrrE family metallo-endopeptidase</fullName>
    </submittedName>
</protein>
<dbReference type="InterPro" id="IPR010359">
    <property type="entry name" value="IrrE_HExxH"/>
</dbReference>
<dbReference type="KEGG" id="cliz:G7Y31_08480"/>
<dbReference type="RefSeq" id="WP_165010766.1">
    <property type="nucleotide sequence ID" value="NZ_CP064954.1"/>
</dbReference>
<name>A0A7T0PAP9_9CORY</name>
<keyword evidence="3" id="KW-1185">Reference proteome</keyword>
<dbReference type="EMBL" id="CP064954">
    <property type="protein sequence ID" value="QPK78585.1"/>
    <property type="molecule type" value="Genomic_DNA"/>
</dbReference>
<gene>
    <name evidence="2" type="ORF">G7Y31_08480</name>
</gene>
<organism evidence="2 3">
    <name type="scientific">Corynebacterium lizhenjunii</name>
    <dbReference type="NCBI Taxonomy" id="2709394"/>
    <lineage>
        <taxon>Bacteria</taxon>
        <taxon>Bacillati</taxon>
        <taxon>Actinomycetota</taxon>
        <taxon>Actinomycetes</taxon>
        <taxon>Mycobacteriales</taxon>
        <taxon>Corynebacteriaceae</taxon>
        <taxon>Corynebacterium</taxon>
    </lineage>
</organism>
<evidence type="ECO:0000313" key="3">
    <source>
        <dbReference type="Proteomes" id="UP000594681"/>
    </source>
</evidence>
<evidence type="ECO:0000313" key="2">
    <source>
        <dbReference type="EMBL" id="QPK78585.1"/>
    </source>
</evidence>
<evidence type="ECO:0000259" key="1">
    <source>
        <dbReference type="Pfam" id="PF06114"/>
    </source>
</evidence>
<feature type="domain" description="IrrE N-terminal-like" evidence="1">
    <location>
        <begin position="116"/>
        <end position="229"/>
    </location>
</feature>
<reference evidence="2 3" key="1">
    <citation type="submission" date="2020-11" db="EMBL/GenBank/DDBJ databases">
        <title>Corynebacterium sp. ZJ-599.</title>
        <authorList>
            <person name="Zhou J."/>
        </authorList>
    </citation>
    <scope>NUCLEOTIDE SEQUENCE [LARGE SCALE GENOMIC DNA]</scope>
    <source>
        <strain evidence="2 3">ZJ-599</strain>
    </source>
</reference>